<feature type="compositionally biased region" description="Acidic residues" evidence="1">
    <location>
        <begin position="62"/>
        <end position="74"/>
    </location>
</feature>
<evidence type="ECO:0000256" key="1">
    <source>
        <dbReference type="SAM" id="MobiDB-lite"/>
    </source>
</evidence>
<gene>
    <name evidence="2" type="ORF">MSPICULIGERA_LOCUS25919</name>
</gene>
<dbReference type="AlphaFoldDB" id="A0AA36DHW3"/>
<sequence length="209" mass="23424">MGLVSVPRIRFLRRQGIELGKEKPTKPSVEFSAGNGFGDLVDDIAAADLFAVKKKDIFAVEEEAEAEPEEEKETAEEGPHPNRKRNWLIKDEANKNVKVNTRTVFEDPEDSDGGEREVDRPAAGPSEGLDIEEAKKEKALKDKTKKTEDEELELGDDDDRSDDEGPDLSWLPKPIGYDSDEEDDLPAEYDPSLDTKLEEKRAKALDKQK</sequence>
<protein>
    <submittedName>
        <fullName evidence="2">Uncharacterized protein</fullName>
    </submittedName>
</protein>
<reference evidence="2" key="1">
    <citation type="submission" date="2023-06" db="EMBL/GenBank/DDBJ databases">
        <authorList>
            <person name="Delattre M."/>
        </authorList>
    </citation>
    <scope>NUCLEOTIDE SEQUENCE</scope>
    <source>
        <strain evidence="2">AF72</strain>
    </source>
</reference>
<dbReference type="EMBL" id="CATQJA010002730">
    <property type="protein sequence ID" value="CAJ0587966.1"/>
    <property type="molecule type" value="Genomic_DNA"/>
</dbReference>
<feature type="region of interest" description="Disordered" evidence="1">
    <location>
        <begin position="62"/>
        <end position="209"/>
    </location>
</feature>
<dbReference type="Proteomes" id="UP001177023">
    <property type="component" value="Unassembled WGS sequence"/>
</dbReference>
<comment type="caution">
    <text evidence="2">The sequence shown here is derived from an EMBL/GenBank/DDBJ whole genome shotgun (WGS) entry which is preliminary data.</text>
</comment>
<organism evidence="2 3">
    <name type="scientific">Mesorhabditis spiculigera</name>
    <dbReference type="NCBI Taxonomy" id="96644"/>
    <lineage>
        <taxon>Eukaryota</taxon>
        <taxon>Metazoa</taxon>
        <taxon>Ecdysozoa</taxon>
        <taxon>Nematoda</taxon>
        <taxon>Chromadorea</taxon>
        <taxon>Rhabditida</taxon>
        <taxon>Rhabditina</taxon>
        <taxon>Rhabditomorpha</taxon>
        <taxon>Rhabditoidea</taxon>
        <taxon>Rhabditidae</taxon>
        <taxon>Mesorhabditinae</taxon>
        <taxon>Mesorhabditis</taxon>
    </lineage>
</organism>
<feature type="compositionally biased region" description="Basic and acidic residues" evidence="1">
    <location>
        <begin position="193"/>
        <end position="209"/>
    </location>
</feature>
<evidence type="ECO:0000313" key="3">
    <source>
        <dbReference type="Proteomes" id="UP001177023"/>
    </source>
</evidence>
<proteinExistence type="predicted"/>
<name>A0AA36DHW3_9BILA</name>
<feature type="compositionally biased region" description="Acidic residues" evidence="1">
    <location>
        <begin position="178"/>
        <end position="187"/>
    </location>
</feature>
<feature type="compositionally biased region" description="Acidic residues" evidence="1">
    <location>
        <begin position="149"/>
        <end position="166"/>
    </location>
</feature>
<keyword evidence="3" id="KW-1185">Reference proteome</keyword>
<evidence type="ECO:0000313" key="2">
    <source>
        <dbReference type="EMBL" id="CAJ0587966.1"/>
    </source>
</evidence>
<feature type="non-terminal residue" evidence="2">
    <location>
        <position position="1"/>
    </location>
</feature>
<feature type="compositionally biased region" description="Basic and acidic residues" evidence="1">
    <location>
        <begin position="132"/>
        <end position="148"/>
    </location>
</feature>
<accession>A0AA36DHW3</accession>